<proteinExistence type="predicted"/>
<dbReference type="Proteomes" id="UP000027138">
    <property type="component" value="Unassembled WGS sequence"/>
</dbReference>
<protein>
    <submittedName>
        <fullName evidence="1">Uncharacterized protein</fullName>
    </submittedName>
</protein>
<evidence type="ECO:0000313" key="2">
    <source>
        <dbReference type="Proteomes" id="UP000027138"/>
    </source>
</evidence>
<sequence>MPLRVSLEIRRPVARVSGAAVHDDQKTMAAWSQVLFTSSGSDFTQEFIFSGGLLRTWPIWPKRGRQSP</sequence>
<accession>A0A067L813</accession>
<organism evidence="1 2">
    <name type="scientific">Jatropha curcas</name>
    <name type="common">Barbados nut</name>
    <dbReference type="NCBI Taxonomy" id="180498"/>
    <lineage>
        <taxon>Eukaryota</taxon>
        <taxon>Viridiplantae</taxon>
        <taxon>Streptophyta</taxon>
        <taxon>Embryophyta</taxon>
        <taxon>Tracheophyta</taxon>
        <taxon>Spermatophyta</taxon>
        <taxon>Magnoliopsida</taxon>
        <taxon>eudicotyledons</taxon>
        <taxon>Gunneridae</taxon>
        <taxon>Pentapetalae</taxon>
        <taxon>rosids</taxon>
        <taxon>fabids</taxon>
        <taxon>Malpighiales</taxon>
        <taxon>Euphorbiaceae</taxon>
        <taxon>Crotonoideae</taxon>
        <taxon>Jatropheae</taxon>
        <taxon>Jatropha</taxon>
    </lineage>
</organism>
<reference evidence="1 2" key="1">
    <citation type="journal article" date="2014" name="PLoS ONE">
        <title>Global Analysis of Gene Expression Profiles in Physic Nut (Jatropha curcas L.) Seedlings Exposed to Salt Stress.</title>
        <authorList>
            <person name="Zhang L."/>
            <person name="Zhang C."/>
            <person name="Wu P."/>
            <person name="Chen Y."/>
            <person name="Li M."/>
            <person name="Jiang H."/>
            <person name="Wu G."/>
        </authorList>
    </citation>
    <scope>NUCLEOTIDE SEQUENCE [LARGE SCALE GENOMIC DNA]</scope>
    <source>
        <strain evidence="2">cv. GZQX0401</strain>
        <tissue evidence="1">Young leaves</tissue>
    </source>
</reference>
<gene>
    <name evidence="1" type="ORF">JCGZ_19748</name>
</gene>
<name>A0A067L813_JATCU</name>
<keyword evidence="2" id="KW-1185">Reference proteome</keyword>
<dbReference type="EMBL" id="KK914248">
    <property type="protein sequence ID" value="KDP44606.1"/>
    <property type="molecule type" value="Genomic_DNA"/>
</dbReference>
<evidence type="ECO:0000313" key="1">
    <source>
        <dbReference type="EMBL" id="KDP44606.1"/>
    </source>
</evidence>
<dbReference type="AlphaFoldDB" id="A0A067L813"/>